<feature type="transmembrane region" description="Helical" evidence="1">
    <location>
        <begin position="66"/>
        <end position="86"/>
    </location>
</feature>
<proteinExistence type="predicted"/>
<keyword evidence="1" id="KW-0812">Transmembrane</keyword>
<gene>
    <name evidence="2" type="ORF">E7272_07805</name>
</gene>
<dbReference type="EMBL" id="SVER01000017">
    <property type="protein sequence ID" value="MBE5919736.1"/>
    <property type="molecule type" value="Genomic_DNA"/>
</dbReference>
<keyword evidence="1" id="KW-1133">Transmembrane helix</keyword>
<sequence>MGTSIETIVYNIVESLFKLLNDMSLQFLTLITESAESEASLKPKLQTFFLMFGDTAGKLINFFVDVGWLIFLIGIGLTLFSVIMLGMNGNTQQGVAPIIIRIVLTALMMKVIIVPSISNNVVTDDGVLGLFMDTAEGVYEKIESNFGWNVEDAESSDYGSKPMENGEWTREAGDIGDLFGQGFTEDDVTYIKDKMDDFPHYNSVELWLGGAFLGDNWVDNAEASNNIHEAYEEEYEGVLLKRIVNFAVSGILVIMATIALLRLMISMYHHYVNIIGLYILAPPITAMMVGQATSAIVFKYIQMFGVELALMCFIRLWIALCLFLMEHTPSLILGWSFIIAWEMFGFKIEQMLGKLGFCAAVTGSSMADTMLGCGFAGLQIARAGLGLGKTAGKVGKMGLGAIGKGGAILGTGIGLTLGSDRILGAAQSIGGHRLSSPEDFANARNNSLLNGHGLGHLSNDRMNNMDDLMKNGSLGLLGDTFDSLSDGQKAKYLDHLGNLAGEGNTPMDALSSLTSQGDDSLNAVGGIAWDTGSFDPENGTFSGSILDANGDAIGSINAITDGENTSFECRSDDNGMNFANGKGTTDISEAEFNESQNGRIQNVEFATGINSNMLDGCFNTEKDGKVATFTGLGDGYTQVSGAFTTADGGKEFRPQFVYDANTGNSLNIGQMQYDTKTALKAEIEVAERFRRAGKLGVSAKYNKLNDTMEVSYKHNNGLITETFGTPKGRKVKAGAEILHTQYGGDLVKLGFGPKKGKH</sequence>
<protein>
    <submittedName>
        <fullName evidence="2">Uncharacterized protein</fullName>
    </submittedName>
</protein>
<feature type="transmembrane region" description="Helical" evidence="1">
    <location>
        <begin position="98"/>
        <end position="118"/>
    </location>
</feature>
<evidence type="ECO:0000313" key="2">
    <source>
        <dbReference type="EMBL" id="MBE5919736.1"/>
    </source>
</evidence>
<evidence type="ECO:0000313" key="3">
    <source>
        <dbReference type="Proteomes" id="UP000766246"/>
    </source>
</evidence>
<accession>A0A927U7H3</accession>
<feature type="transmembrane region" description="Helical" evidence="1">
    <location>
        <begin position="277"/>
        <end position="298"/>
    </location>
</feature>
<comment type="caution">
    <text evidence="2">The sequence shown here is derived from an EMBL/GenBank/DDBJ whole genome shotgun (WGS) entry which is preliminary data.</text>
</comment>
<name>A0A927U7H3_9FIRM</name>
<dbReference type="Proteomes" id="UP000766246">
    <property type="component" value="Unassembled WGS sequence"/>
</dbReference>
<keyword evidence="1" id="KW-0472">Membrane</keyword>
<feature type="transmembrane region" description="Helical" evidence="1">
    <location>
        <begin position="243"/>
        <end position="265"/>
    </location>
</feature>
<dbReference type="AlphaFoldDB" id="A0A927U7H3"/>
<evidence type="ECO:0000256" key="1">
    <source>
        <dbReference type="SAM" id="Phobius"/>
    </source>
</evidence>
<organism evidence="2 3">
    <name type="scientific">Pseudobutyrivibrio ruminis</name>
    <dbReference type="NCBI Taxonomy" id="46206"/>
    <lineage>
        <taxon>Bacteria</taxon>
        <taxon>Bacillati</taxon>
        <taxon>Bacillota</taxon>
        <taxon>Clostridia</taxon>
        <taxon>Lachnospirales</taxon>
        <taxon>Lachnospiraceae</taxon>
        <taxon>Pseudobutyrivibrio</taxon>
    </lineage>
</organism>
<reference evidence="2" key="1">
    <citation type="submission" date="2019-04" db="EMBL/GenBank/DDBJ databases">
        <title>Evolution of Biomass-Degrading Anaerobic Consortia Revealed by Metagenomics.</title>
        <authorList>
            <person name="Peng X."/>
        </authorList>
    </citation>
    <scope>NUCLEOTIDE SEQUENCE</scope>
    <source>
        <strain evidence="2">SIG311</strain>
    </source>
</reference>